<protein>
    <submittedName>
        <fullName evidence="2">Uncharacterized protein</fullName>
    </submittedName>
</protein>
<dbReference type="STRING" id="3885.V7CQD5"/>
<dbReference type="EMBL" id="CM002289">
    <property type="protein sequence ID" value="ESW32319.1"/>
    <property type="molecule type" value="Genomic_DNA"/>
</dbReference>
<organism evidence="2 3">
    <name type="scientific">Phaseolus vulgaris</name>
    <name type="common">Kidney bean</name>
    <name type="synonym">French bean</name>
    <dbReference type="NCBI Taxonomy" id="3885"/>
    <lineage>
        <taxon>Eukaryota</taxon>
        <taxon>Viridiplantae</taxon>
        <taxon>Streptophyta</taxon>
        <taxon>Embryophyta</taxon>
        <taxon>Tracheophyta</taxon>
        <taxon>Spermatophyta</taxon>
        <taxon>Magnoliopsida</taxon>
        <taxon>eudicotyledons</taxon>
        <taxon>Gunneridae</taxon>
        <taxon>Pentapetalae</taxon>
        <taxon>rosids</taxon>
        <taxon>fabids</taxon>
        <taxon>Fabales</taxon>
        <taxon>Fabaceae</taxon>
        <taxon>Papilionoideae</taxon>
        <taxon>50 kb inversion clade</taxon>
        <taxon>NPAAA clade</taxon>
        <taxon>indigoferoid/millettioid clade</taxon>
        <taxon>Phaseoleae</taxon>
        <taxon>Phaseolus</taxon>
    </lineage>
</organism>
<feature type="region of interest" description="Disordered" evidence="1">
    <location>
        <begin position="46"/>
        <end position="67"/>
    </location>
</feature>
<evidence type="ECO:0000313" key="3">
    <source>
        <dbReference type="Proteomes" id="UP000000226"/>
    </source>
</evidence>
<sequence length="67" mass="6801">MGEGEGEGSDCAPKNVVTNDVVANALLPSEVPAKKLARQLDFTGFGGMPPQPPVVLPLPSSASVRVG</sequence>
<name>V7CQD5_PHAVU</name>
<feature type="non-terminal residue" evidence="2">
    <location>
        <position position="67"/>
    </location>
</feature>
<keyword evidence="3" id="KW-1185">Reference proteome</keyword>
<dbReference type="Proteomes" id="UP000000226">
    <property type="component" value="Chromosome 2"/>
</dbReference>
<evidence type="ECO:0000313" key="2">
    <source>
        <dbReference type="EMBL" id="ESW32319.1"/>
    </source>
</evidence>
<evidence type="ECO:0000256" key="1">
    <source>
        <dbReference type="SAM" id="MobiDB-lite"/>
    </source>
</evidence>
<proteinExistence type="predicted"/>
<accession>V7CQD5</accession>
<dbReference type="OrthoDB" id="1432931at2759"/>
<dbReference type="AlphaFoldDB" id="V7CQD5"/>
<gene>
    <name evidence="2" type="ORF">PHAVU_002G3121001g</name>
</gene>
<reference evidence="3" key="1">
    <citation type="journal article" date="2014" name="Nat. Genet.">
        <title>A reference genome for common bean and genome-wide analysis of dual domestications.</title>
        <authorList>
            <person name="Schmutz J."/>
            <person name="McClean P.E."/>
            <person name="Mamidi S."/>
            <person name="Wu G.A."/>
            <person name="Cannon S.B."/>
            <person name="Grimwood J."/>
            <person name="Jenkins J."/>
            <person name="Shu S."/>
            <person name="Song Q."/>
            <person name="Chavarro C."/>
            <person name="Torres-Torres M."/>
            <person name="Geffroy V."/>
            <person name="Moghaddam S.M."/>
            <person name="Gao D."/>
            <person name="Abernathy B."/>
            <person name="Barry K."/>
            <person name="Blair M."/>
            <person name="Brick M.A."/>
            <person name="Chovatia M."/>
            <person name="Gepts P."/>
            <person name="Goodstein D.M."/>
            <person name="Gonzales M."/>
            <person name="Hellsten U."/>
            <person name="Hyten D.L."/>
            <person name="Jia G."/>
            <person name="Kelly J.D."/>
            <person name="Kudrna D."/>
            <person name="Lee R."/>
            <person name="Richard M.M."/>
            <person name="Miklas P.N."/>
            <person name="Osorno J.M."/>
            <person name="Rodrigues J."/>
            <person name="Thareau V."/>
            <person name="Urrea C.A."/>
            <person name="Wang M."/>
            <person name="Yu Y."/>
            <person name="Zhang M."/>
            <person name="Wing R.A."/>
            <person name="Cregan P.B."/>
            <person name="Rokhsar D.S."/>
            <person name="Jackson S.A."/>
        </authorList>
    </citation>
    <scope>NUCLEOTIDE SEQUENCE [LARGE SCALE GENOMIC DNA]</scope>
    <source>
        <strain evidence="3">cv. G19833</strain>
    </source>
</reference>